<evidence type="ECO:0000256" key="1">
    <source>
        <dbReference type="SAM" id="SignalP"/>
    </source>
</evidence>
<feature type="signal peptide" evidence="1">
    <location>
        <begin position="1"/>
        <end position="30"/>
    </location>
</feature>
<reference evidence="2" key="2">
    <citation type="journal article" date="2015" name="Data Brief">
        <title>Shoot transcriptome of the giant reed, Arundo donax.</title>
        <authorList>
            <person name="Barrero R.A."/>
            <person name="Guerrero F.D."/>
            <person name="Moolhuijzen P."/>
            <person name="Goolsby J.A."/>
            <person name="Tidwell J."/>
            <person name="Bellgard S.E."/>
            <person name="Bellgard M.I."/>
        </authorList>
    </citation>
    <scope>NUCLEOTIDE SEQUENCE</scope>
    <source>
        <tissue evidence="2">Shoot tissue taken approximately 20 cm above the soil surface</tissue>
    </source>
</reference>
<dbReference type="EMBL" id="GBRH01231430">
    <property type="protein sequence ID" value="JAD66465.1"/>
    <property type="molecule type" value="Transcribed_RNA"/>
</dbReference>
<keyword evidence="1" id="KW-0732">Signal</keyword>
<accession>A0A0A9BZ73</accession>
<proteinExistence type="predicted"/>
<dbReference type="AlphaFoldDB" id="A0A0A9BZ73"/>
<sequence>MLQRLFAGHGFIALLGVSLVCSDIAEIGEGEDVTGNNGCPKIEIVVI</sequence>
<organism evidence="2">
    <name type="scientific">Arundo donax</name>
    <name type="common">Giant reed</name>
    <name type="synonym">Donax arundinaceus</name>
    <dbReference type="NCBI Taxonomy" id="35708"/>
    <lineage>
        <taxon>Eukaryota</taxon>
        <taxon>Viridiplantae</taxon>
        <taxon>Streptophyta</taxon>
        <taxon>Embryophyta</taxon>
        <taxon>Tracheophyta</taxon>
        <taxon>Spermatophyta</taxon>
        <taxon>Magnoliopsida</taxon>
        <taxon>Liliopsida</taxon>
        <taxon>Poales</taxon>
        <taxon>Poaceae</taxon>
        <taxon>PACMAD clade</taxon>
        <taxon>Arundinoideae</taxon>
        <taxon>Arundineae</taxon>
        <taxon>Arundo</taxon>
    </lineage>
</organism>
<evidence type="ECO:0000313" key="2">
    <source>
        <dbReference type="EMBL" id="JAD66465.1"/>
    </source>
</evidence>
<name>A0A0A9BZ73_ARUDO</name>
<protein>
    <submittedName>
        <fullName evidence="2">Uncharacterized protein</fullName>
    </submittedName>
</protein>
<reference evidence="2" key="1">
    <citation type="submission" date="2014-09" db="EMBL/GenBank/DDBJ databases">
        <authorList>
            <person name="Magalhaes I.L.F."/>
            <person name="Oliveira U."/>
            <person name="Santos F.R."/>
            <person name="Vidigal T.H.D.A."/>
            <person name="Brescovit A.D."/>
            <person name="Santos A.J."/>
        </authorList>
    </citation>
    <scope>NUCLEOTIDE SEQUENCE</scope>
    <source>
        <tissue evidence="2">Shoot tissue taken approximately 20 cm above the soil surface</tissue>
    </source>
</reference>
<feature type="chain" id="PRO_5002045917" evidence="1">
    <location>
        <begin position="31"/>
        <end position="47"/>
    </location>
</feature>